<comment type="caution">
    <text evidence="1">The sequence shown here is derived from an EMBL/GenBank/DDBJ whole genome shotgun (WGS) entry which is preliminary data.</text>
</comment>
<reference evidence="1" key="1">
    <citation type="journal article" date="2015" name="Nature">
        <title>Complex archaea that bridge the gap between prokaryotes and eukaryotes.</title>
        <authorList>
            <person name="Spang A."/>
            <person name="Saw J.H."/>
            <person name="Jorgensen S.L."/>
            <person name="Zaremba-Niedzwiedzka K."/>
            <person name="Martijn J."/>
            <person name="Lind A.E."/>
            <person name="van Eijk R."/>
            <person name="Schleper C."/>
            <person name="Guy L."/>
            <person name="Ettema T.J."/>
        </authorList>
    </citation>
    <scope>NUCLEOTIDE SEQUENCE</scope>
</reference>
<name>A0A0F9GCR1_9ZZZZ</name>
<dbReference type="EMBL" id="LAZR01018397">
    <property type="protein sequence ID" value="KKL96573.1"/>
    <property type="molecule type" value="Genomic_DNA"/>
</dbReference>
<protein>
    <submittedName>
        <fullName evidence="1">Uncharacterized protein</fullName>
    </submittedName>
</protein>
<accession>A0A0F9GCR1</accession>
<evidence type="ECO:0000313" key="1">
    <source>
        <dbReference type="EMBL" id="KKL96573.1"/>
    </source>
</evidence>
<organism evidence="1">
    <name type="scientific">marine sediment metagenome</name>
    <dbReference type="NCBI Taxonomy" id="412755"/>
    <lineage>
        <taxon>unclassified sequences</taxon>
        <taxon>metagenomes</taxon>
        <taxon>ecological metagenomes</taxon>
    </lineage>
</organism>
<proteinExistence type="predicted"/>
<sequence>MIKCKQHPEYQAKKYPTSECKTCLYIWNFKKNCDHMMAEVDRKYMEKLGEALKEN</sequence>
<dbReference type="AlphaFoldDB" id="A0A0F9GCR1"/>
<gene>
    <name evidence="1" type="ORF">LCGC14_1843110</name>
</gene>